<comment type="caution">
    <text evidence="1">The sequence shown here is derived from an EMBL/GenBank/DDBJ whole genome shotgun (WGS) entry which is preliminary data.</text>
</comment>
<evidence type="ECO:0000313" key="1">
    <source>
        <dbReference type="EMBL" id="GGO92907.1"/>
    </source>
</evidence>
<keyword evidence="2" id="KW-1185">Reference proteome</keyword>
<reference evidence="2" key="1">
    <citation type="journal article" date="2019" name="Int. J. Syst. Evol. Microbiol.">
        <title>The Global Catalogue of Microorganisms (GCM) 10K type strain sequencing project: providing services to taxonomists for standard genome sequencing and annotation.</title>
        <authorList>
            <consortium name="The Broad Institute Genomics Platform"/>
            <consortium name="The Broad Institute Genome Sequencing Center for Infectious Disease"/>
            <person name="Wu L."/>
            <person name="Ma J."/>
        </authorList>
    </citation>
    <scope>NUCLEOTIDE SEQUENCE [LARGE SCALE GENOMIC DNA]</scope>
    <source>
        <strain evidence="2">CGMCC 4.7371</strain>
    </source>
</reference>
<dbReference type="Proteomes" id="UP000655410">
    <property type="component" value="Unassembled WGS sequence"/>
</dbReference>
<gene>
    <name evidence="1" type="ORF">GCM10011584_30400</name>
</gene>
<evidence type="ECO:0000313" key="2">
    <source>
        <dbReference type="Proteomes" id="UP000655410"/>
    </source>
</evidence>
<dbReference type="EMBL" id="BMNI01000009">
    <property type="protein sequence ID" value="GGO92907.1"/>
    <property type="molecule type" value="Genomic_DNA"/>
</dbReference>
<dbReference type="RefSeq" id="WP_188784876.1">
    <property type="nucleotide sequence ID" value="NZ_BMNI01000009.1"/>
</dbReference>
<protein>
    <recommendedName>
        <fullName evidence="3">Zinc ribbon domain-containing protein</fullName>
    </recommendedName>
</protein>
<name>A0ABQ2ND96_9ACTN</name>
<proteinExistence type="predicted"/>
<sequence>MTASDVRPPNPPWTSLTDNGGGYLSVYLNDPLARWPVREVTKPADNKSDPNIETSTYGLFSTCEPSMRKAIVSNGAATIFFMTSRHRVRWLTGYYHIGWSAPGVRGASRGDYALAADAIKFVDPIDPKTLAKPARAALLVRFRTQKPIGPDIVQQLRSEIDGKTDRTEDYLAEVKRLEQFSLEHSGFAYPSWGRADGFSWDDAPTYLPSGAEAGAVDAPNSSPTGRWRCARCDRVVANKALLKRCPACGDTGTLSPDLDAD</sequence>
<evidence type="ECO:0008006" key="3">
    <source>
        <dbReference type="Google" id="ProtNLM"/>
    </source>
</evidence>
<accession>A0ABQ2ND96</accession>
<organism evidence="1 2">
    <name type="scientific">Nocardioides phosphati</name>
    <dbReference type="NCBI Taxonomy" id="1867775"/>
    <lineage>
        <taxon>Bacteria</taxon>
        <taxon>Bacillati</taxon>
        <taxon>Actinomycetota</taxon>
        <taxon>Actinomycetes</taxon>
        <taxon>Propionibacteriales</taxon>
        <taxon>Nocardioidaceae</taxon>
        <taxon>Nocardioides</taxon>
    </lineage>
</organism>